<feature type="domain" description="Glycosyltransferase 2-like" evidence="1">
    <location>
        <begin position="14"/>
        <end position="133"/>
    </location>
</feature>
<protein>
    <recommendedName>
        <fullName evidence="1">Glycosyltransferase 2-like domain-containing protein</fullName>
    </recommendedName>
</protein>
<dbReference type="SUPFAM" id="SSF53448">
    <property type="entry name" value="Nucleotide-diphospho-sugar transferases"/>
    <property type="match status" value="1"/>
</dbReference>
<comment type="caution">
    <text evidence="2">The sequence shown here is derived from an EMBL/GenBank/DDBJ whole genome shotgun (WGS) entry which is preliminary data.</text>
</comment>
<feature type="non-terminal residue" evidence="2">
    <location>
        <position position="311"/>
    </location>
</feature>
<dbReference type="GO" id="GO:0016758">
    <property type="term" value="F:hexosyltransferase activity"/>
    <property type="evidence" value="ECO:0007669"/>
    <property type="project" value="UniProtKB-ARBA"/>
</dbReference>
<dbReference type="PANTHER" id="PTHR22916:SF3">
    <property type="entry name" value="UDP-GLCNAC:BETAGAL BETA-1,3-N-ACETYLGLUCOSAMINYLTRANSFERASE-LIKE PROTEIN 1"/>
    <property type="match status" value="1"/>
</dbReference>
<organism evidence="2">
    <name type="scientific">marine sediment metagenome</name>
    <dbReference type="NCBI Taxonomy" id="412755"/>
    <lineage>
        <taxon>unclassified sequences</taxon>
        <taxon>metagenomes</taxon>
        <taxon>ecological metagenomes</taxon>
    </lineage>
</organism>
<proteinExistence type="predicted"/>
<evidence type="ECO:0000313" key="2">
    <source>
        <dbReference type="EMBL" id="KKK48797.1"/>
    </source>
</evidence>
<dbReference type="Pfam" id="PF00535">
    <property type="entry name" value="Glycos_transf_2"/>
    <property type="match status" value="1"/>
</dbReference>
<evidence type="ECO:0000259" key="1">
    <source>
        <dbReference type="Pfam" id="PF00535"/>
    </source>
</evidence>
<dbReference type="AlphaFoldDB" id="A0A0F8VWS6"/>
<sequence length="311" mass="36381">METHTKLTQDISFSLLMANYNNSNYIEEAINSVISQTYSNWELIIVDDCSTDNSLQIIAPYSKRDNIKLIKNKRNLGYSGALKTAIAYASNYIIGIIDPDDKIHFQALEKIAEAYEMYPNCGVIYSTMWICDSELKNCIVCKWIKNIEPGDSMIFKSKVSHFKTFRLDVYKKTSGFNSTYIDIAADVDIILKLEEVTSFKYIDIPLYYYRMHARGISKNINNKLKTRIQGYIAINNAYIRRLNFNIPNITLKDLYLEYFIITFHNFIFKSIFLKIIKFIYPLIEKRFKNIKTSSKKPLNIIYYFLTNLNKL</sequence>
<name>A0A0F8VWS6_9ZZZZ</name>
<gene>
    <name evidence="2" type="ORF">LCGC14_3141520</name>
</gene>
<dbReference type="EMBL" id="LAZR01068888">
    <property type="protein sequence ID" value="KKK48797.1"/>
    <property type="molecule type" value="Genomic_DNA"/>
</dbReference>
<reference evidence="2" key="1">
    <citation type="journal article" date="2015" name="Nature">
        <title>Complex archaea that bridge the gap between prokaryotes and eukaryotes.</title>
        <authorList>
            <person name="Spang A."/>
            <person name="Saw J.H."/>
            <person name="Jorgensen S.L."/>
            <person name="Zaremba-Niedzwiedzka K."/>
            <person name="Martijn J."/>
            <person name="Lind A.E."/>
            <person name="van Eijk R."/>
            <person name="Schleper C."/>
            <person name="Guy L."/>
            <person name="Ettema T.J."/>
        </authorList>
    </citation>
    <scope>NUCLEOTIDE SEQUENCE</scope>
</reference>
<dbReference type="Gene3D" id="3.90.550.10">
    <property type="entry name" value="Spore Coat Polysaccharide Biosynthesis Protein SpsA, Chain A"/>
    <property type="match status" value="1"/>
</dbReference>
<accession>A0A0F8VWS6</accession>
<dbReference type="InterPro" id="IPR001173">
    <property type="entry name" value="Glyco_trans_2-like"/>
</dbReference>
<dbReference type="PANTHER" id="PTHR22916">
    <property type="entry name" value="GLYCOSYLTRANSFERASE"/>
    <property type="match status" value="1"/>
</dbReference>
<dbReference type="InterPro" id="IPR029044">
    <property type="entry name" value="Nucleotide-diphossugar_trans"/>
</dbReference>